<dbReference type="EMBL" id="DS022243">
    <property type="protein sequence ID" value="EWG38659.1"/>
    <property type="molecule type" value="Genomic_DNA"/>
</dbReference>
<name>W7LT54_GIBM7</name>
<evidence type="ECO:0000313" key="1">
    <source>
        <dbReference type="EMBL" id="EWG38659.1"/>
    </source>
</evidence>
<dbReference type="RefSeq" id="XP_018744850.1">
    <property type="nucleotide sequence ID" value="XM_018903968.1"/>
</dbReference>
<proteinExistence type="predicted"/>
<reference evidence="1 2" key="1">
    <citation type="journal article" date="2010" name="Nature">
        <title>Comparative genomics reveals mobile pathogenicity chromosomes in Fusarium.</title>
        <authorList>
            <person name="Ma L.J."/>
            <person name="van der Does H.C."/>
            <person name="Borkovich K.A."/>
            <person name="Coleman J.J."/>
            <person name="Daboussi M.J."/>
            <person name="Di Pietro A."/>
            <person name="Dufresne M."/>
            <person name="Freitag M."/>
            <person name="Grabherr M."/>
            <person name="Henrissat B."/>
            <person name="Houterman P.M."/>
            <person name="Kang S."/>
            <person name="Shim W.B."/>
            <person name="Woloshuk C."/>
            <person name="Xie X."/>
            <person name="Xu J.R."/>
            <person name="Antoniw J."/>
            <person name="Baker S.E."/>
            <person name="Bluhm B.H."/>
            <person name="Breakspear A."/>
            <person name="Brown D.W."/>
            <person name="Butchko R.A."/>
            <person name="Chapman S."/>
            <person name="Coulson R."/>
            <person name="Coutinho P.M."/>
            <person name="Danchin E.G."/>
            <person name="Diener A."/>
            <person name="Gale L.R."/>
            <person name="Gardiner D.M."/>
            <person name="Goff S."/>
            <person name="Hammond-Kosack K.E."/>
            <person name="Hilburn K."/>
            <person name="Hua-Van A."/>
            <person name="Jonkers W."/>
            <person name="Kazan K."/>
            <person name="Kodira C.D."/>
            <person name="Koehrsen M."/>
            <person name="Kumar L."/>
            <person name="Lee Y.H."/>
            <person name="Li L."/>
            <person name="Manners J.M."/>
            <person name="Miranda-Saavedra D."/>
            <person name="Mukherjee M."/>
            <person name="Park G."/>
            <person name="Park J."/>
            <person name="Park S.Y."/>
            <person name="Proctor R.H."/>
            <person name="Regev A."/>
            <person name="Ruiz-Roldan M.C."/>
            <person name="Sain D."/>
            <person name="Sakthikumar S."/>
            <person name="Sykes S."/>
            <person name="Schwartz D.C."/>
            <person name="Turgeon B.G."/>
            <person name="Wapinski I."/>
            <person name="Yoder O."/>
            <person name="Young S."/>
            <person name="Zeng Q."/>
            <person name="Zhou S."/>
            <person name="Galagan J."/>
            <person name="Cuomo C.A."/>
            <person name="Kistler H.C."/>
            <person name="Rep M."/>
        </authorList>
    </citation>
    <scope>NUCLEOTIDE SEQUENCE [LARGE SCALE GENOMIC DNA]</scope>
    <source>
        <strain evidence="2">M3125 / FGSC 7600</strain>
    </source>
</reference>
<sequence>MATPQPETTPATAVEVADKEDIMRLSDNAVKFLAQLETKINEQQKTMQQLVEQL</sequence>
<dbReference type="KEGG" id="fvr:FVEG_14936"/>
<dbReference type="GeneID" id="30071812"/>
<gene>
    <name evidence="1" type="ORF">FVEG_14936</name>
</gene>
<organism evidence="1 2">
    <name type="scientific">Gibberella moniliformis (strain M3125 / FGSC 7600)</name>
    <name type="common">Maize ear and stalk rot fungus</name>
    <name type="synonym">Fusarium verticillioides</name>
    <dbReference type="NCBI Taxonomy" id="334819"/>
    <lineage>
        <taxon>Eukaryota</taxon>
        <taxon>Fungi</taxon>
        <taxon>Dikarya</taxon>
        <taxon>Ascomycota</taxon>
        <taxon>Pezizomycotina</taxon>
        <taxon>Sordariomycetes</taxon>
        <taxon>Hypocreomycetidae</taxon>
        <taxon>Hypocreales</taxon>
        <taxon>Nectriaceae</taxon>
        <taxon>Fusarium</taxon>
        <taxon>Fusarium fujikuroi species complex</taxon>
    </lineage>
</organism>
<dbReference type="AlphaFoldDB" id="W7LT54"/>
<dbReference type="Proteomes" id="UP000009096">
    <property type="component" value="Chromosome 6"/>
</dbReference>
<evidence type="ECO:0000313" key="2">
    <source>
        <dbReference type="Proteomes" id="UP000009096"/>
    </source>
</evidence>
<dbReference type="EMBL" id="CM000583">
    <property type="protein sequence ID" value="EWG38659.1"/>
    <property type="molecule type" value="Genomic_DNA"/>
</dbReference>
<protein>
    <submittedName>
        <fullName evidence="1">Uncharacterized protein</fullName>
    </submittedName>
</protein>
<dbReference type="VEuPathDB" id="FungiDB:FVEG_14936"/>
<accession>W7LT54</accession>
<keyword evidence="2" id="KW-1185">Reference proteome</keyword>